<organism evidence="2">
    <name type="scientific">Amphimedon queenslandica</name>
    <name type="common">Sponge</name>
    <dbReference type="NCBI Taxonomy" id="400682"/>
    <lineage>
        <taxon>Eukaryota</taxon>
        <taxon>Metazoa</taxon>
        <taxon>Porifera</taxon>
        <taxon>Demospongiae</taxon>
        <taxon>Heteroscleromorpha</taxon>
        <taxon>Haplosclerida</taxon>
        <taxon>Niphatidae</taxon>
        <taxon>Amphimedon</taxon>
    </lineage>
</organism>
<sequence>MLLRSGRTYQRLTVEETMADNEDVLGHSETDETKMLRDPGSIGDNSRSGTTTSGDTTQAADGSIRMMLQMLIEDRCEQDWQFAEEKLLREDERRRDESC</sequence>
<feature type="compositionally biased region" description="Basic and acidic residues" evidence="1">
    <location>
        <begin position="24"/>
        <end position="37"/>
    </location>
</feature>
<feature type="compositionally biased region" description="Low complexity" evidence="1">
    <location>
        <begin position="48"/>
        <end position="61"/>
    </location>
</feature>
<dbReference type="EnsemblMetazoa" id="Aqu2.1.29632_001">
    <property type="protein sequence ID" value="Aqu2.1.29632_001"/>
    <property type="gene ID" value="Aqu2.1.29632"/>
</dbReference>
<dbReference type="AlphaFoldDB" id="A0A1X7UQF7"/>
<proteinExistence type="predicted"/>
<dbReference type="InParanoid" id="A0A1X7UQF7"/>
<reference evidence="2" key="1">
    <citation type="submission" date="2017-05" db="UniProtKB">
        <authorList>
            <consortium name="EnsemblMetazoa"/>
        </authorList>
    </citation>
    <scope>IDENTIFICATION</scope>
</reference>
<accession>A0A1X7UQF7</accession>
<protein>
    <submittedName>
        <fullName evidence="2">Uncharacterized protein</fullName>
    </submittedName>
</protein>
<evidence type="ECO:0000313" key="2">
    <source>
        <dbReference type="EnsemblMetazoa" id="Aqu2.1.29632_001"/>
    </source>
</evidence>
<feature type="region of interest" description="Disordered" evidence="1">
    <location>
        <begin position="1"/>
        <end position="62"/>
    </location>
</feature>
<name>A0A1X7UQF7_AMPQE</name>
<evidence type="ECO:0000256" key="1">
    <source>
        <dbReference type="SAM" id="MobiDB-lite"/>
    </source>
</evidence>